<feature type="transmembrane region" description="Helical" evidence="1">
    <location>
        <begin position="157"/>
        <end position="183"/>
    </location>
</feature>
<keyword evidence="1" id="KW-0472">Membrane</keyword>
<evidence type="ECO:0000256" key="1">
    <source>
        <dbReference type="SAM" id="Phobius"/>
    </source>
</evidence>
<dbReference type="RefSeq" id="WP_131284281.1">
    <property type="nucleotide sequence ID" value="NZ_RXLP01000021.1"/>
</dbReference>
<dbReference type="PROSITE" id="PS00277">
    <property type="entry name" value="STAPH_STREP_TOXIN_1"/>
    <property type="match status" value="1"/>
</dbReference>
<comment type="caution">
    <text evidence="2">The sequence shown here is derived from an EMBL/GenBank/DDBJ whole genome shotgun (WGS) entry which is preliminary data.</text>
</comment>
<feature type="transmembrane region" description="Helical" evidence="1">
    <location>
        <begin position="203"/>
        <end position="223"/>
    </location>
</feature>
<organism evidence="2 3">
    <name type="scientific">Alloscardovia theropitheci</name>
    <dbReference type="NCBI Taxonomy" id="2496842"/>
    <lineage>
        <taxon>Bacteria</taxon>
        <taxon>Bacillati</taxon>
        <taxon>Actinomycetota</taxon>
        <taxon>Actinomycetes</taxon>
        <taxon>Bifidobacteriales</taxon>
        <taxon>Bifidobacteriaceae</taxon>
        <taxon>Alloscardovia</taxon>
    </lineage>
</organism>
<dbReference type="OrthoDB" id="3242793at2"/>
<dbReference type="AlphaFoldDB" id="A0A4R0QZH3"/>
<name>A0A4R0QZH3_9BIFI</name>
<dbReference type="GO" id="GO:0005576">
    <property type="term" value="C:extracellular region"/>
    <property type="evidence" value="ECO:0007669"/>
    <property type="project" value="InterPro"/>
</dbReference>
<protein>
    <submittedName>
        <fullName evidence="2">Uncharacterized protein</fullName>
    </submittedName>
</protein>
<feature type="transmembrane region" description="Helical" evidence="1">
    <location>
        <begin position="87"/>
        <end position="106"/>
    </location>
</feature>
<evidence type="ECO:0000313" key="3">
    <source>
        <dbReference type="Proteomes" id="UP000291289"/>
    </source>
</evidence>
<proteinExistence type="predicted"/>
<keyword evidence="3" id="KW-1185">Reference proteome</keyword>
<keyword evidence="1" id="KW-1133">Transmembrane helix</keyword>
<feature type="transmembrane region" description="Helical" evidence="1">
    <location>
        <begin position="269"/>
        <end position="291"/>
    </location>
</feature>
<feature type="transmembrane region" description="Helical" evidence="1">
    <location>
        <begin position="42"/>
        <end position="66"/>
    </location>
</feature>
<accession>A0A4R0QZH3</accession>
<gene>
    <name evidence="2" type="ORF">EJ419_05070</name>
</gene>
<dbReference type="Proteomes" id="UP000291289">
    <property type="component" value="Unassembled WGS sequence"/>
</dbReference>
<dbReference type="InterPro" id="IPR006126">
    <property type="entry name" value="Staph/Strept_toxin_CS"/>
</dbReference>
<reference evidence="2 3" key="1">
    <citation type="submission" date="2018-12" db="EMBL/GenBank/DDBJ databases">
        <title>Alloscrdovia theropitheci sp. nov: a novel taxon from the feces of the bleeding-herat monkey (Theropithecus geleda).</title>
        <authorList>
            <person name="Modesto M."/>
        </authorList>
    </citation>
    <scope>NUCLEOTIDE SEQUENCE [LARGE SCALE GENOMIC DNA]</scope>
    <source>
        <strain evidence="2 3">GLDI4/2</strain>
    </source>
</reference>
<keyword evidence="1" id="KW-0812">Transmembrane</keyword>
<feature type="transmembrane region" description="Helical" evidence="1">
    <location>
        <begin position="126"/>
        <end position="145"/>
    </location>
</feature>
<dbReference type="EMBL" id="RXLP01000021">
    <property type="protein sequence ID" value="TCD54036.1"/>
    <property type="molecule type" value="Genomic_DNA"/>
</dbReference>
<evidence type="ECO:0000313" key="2">
    <source>
        <dbReference type="EMBL" id="TCD54036.1"/>
    </source>
</evidence>
<sequence length="292" mass="33122">MKRMRVTRRTVVIWICVCTVLSIVGAGIAPDPDGLATSTFDILFYTSTILEVLSWMAVPLAGWLLFQRVRAIRSISLTNQGQGRKSLSYYSVLGRYLVVLTIFALLCEPLYDYAWSGQWWNFDRQNPVWGLVITVVAITGWDALSTYSMRSQITSRILIIIGALVWAITFRVLISIVIMSLIFLMWPPEYELSLKMFTLNRSLMIVAGSVACGITPLVGSWLVHRMDVVNEYNGSSSKKYGGVTDTRNNAVRSKKMQVLSRRFNQAMVWWAYPLALLLAVIVRAVIMTWFVR</sequence>